<evidence type="ECO:0000256" key="1">
    <source>
        <dbReference type="SAM" id="MobiDB-lite"/>
    </source>
</evidence>
<evidence type="ECO:0000313" key="2">
    <source>
        <dbReference type="EMBL" id="KAF2146365.1"/>
    </source>
</evidence>
<accession>A0A6A6BSX3</accession>
<dbReference type="Proteomes" id="UP000799438">
    <property type="component" value="Unassembled WGS sequence"/>
</dbReference>
<feature type="compositionally biased region" description="Basic and acidic residues" evidence="1">
    <location>
        <begin position="34"/>
        <end position="43"/>
    </location>
</feature>
<dbReference type="RefSeq" id="XP_033402074.1">
    <property type="nucleotide sequence ID" value="XM_033545991.1"/>
</dbReference>
<organism evidence="2 3">
    <name type="scientific">Aplosporella prunicola CBS 121167</name>
    <dbReference type="NCBI Taxonomy" id="1176127"/>
    <lineage>
        <taxon>Eukaryota</taxon>
        <taxon>Fungi</taxon>
        <taxon>Dikarya</taxon>
        <taxon>Ascomycota</taxon>
        <taxon>Pezizomycotina</taxon>
        <taxon>Dothideomycetes</taxon>
        <taxon>Dothideomycetes incertae sedis</taxon>
        <taxon>Botryosphaeriales</taxon>
        <taxon>Aplosporellaceae</taxon>
        <taxon>Aplosporella</taxon>
    </lineage>
</organism>
<proteinExistence type="predicted"/>
<dbReference type="GeneID" id="54303497"/>
<dbReference type="SUPFAM" id="SSF48403">
    <property type="entry name" value="Ankyrin repeat"/>
    <property type="match status" value="1"/>
</dbReference>
<dbReference type="InterPro" id="IPR036770">
    <property type="entry name" value="Ankyrin_rpt-contain_sf"/>
</dbReference>
<dbReference type="EMBL" id="ML995476">
    <property type="protein sequence ID" value="KAF2146365.1"/>
    <property type="molecule type" value="Genomic_DNA"/>
</dbReference>
<feature type="compositionally biased region" description="Basic and acidic residues" evidence="1">
    <location>
        <begin position="1"/>
        <end position="20"/>
    </location>
</feature>
<feature type="region of interest" description="Disordered" evidence="1">
    <location>
        <begin position="1"/>
        <end position="60"/>
    </location>
</feature>
<protein>
    <submittedName>
        <fullName evidence="2">Uncharacterized protein</fullName>
    </submittedName>
</protein>
<gene>
    <name evidence="2" type="ORF">K452DRAFT_355763</name>
</gene>
<dbReference type="AlphaFoldDB" id="A0A6A6BSX3"/>
<sequence length="576" mass="64324">MNKSNDLTDRPKDGPCDTRAEQQGSQTLKRKRTDQHVQPEKRPKSSQNARPGRPSLKWSPKQERALVRLILDTNCPIQKIPSLLKDEVNGFVPSQYHCRTKFKELTGANQKDFRLKDENKIELRRKRSLRAYQRYLETIGKKSHDLLQSSNSPLSSTFVNPLHGCTDLDTTEDTAETDVTICPSPVENNAADLQYSDGYIAWLAEDFLAPSPSLCDTGGSAIARFSGNNRTEILVKGFPLKTSKSNRTIHSSAIKLLQSVGSQDRTTQPRITEETICAHLTALLKEDDTVIHAQTLLSQTLLHLAAESANVSACQVLLDHHIDVYAMDCFNKGAIEYAKYMAKKRKSDTSFFARIRICIAMIRAYPQHSTIQKRRNHDGGAIDGANEEKSGVPPTYMSQFSVLEKNSPTESVSSASQTTTWCPMPDIHMETLQPRSDVQSRQLPGQAPELQNIMDQTAPDLGTIQERMESMPVNLEDTIPIDVHTRINDFGEDLFRLSLPESSTTAAVPPACSNTNCDAFGVPHCDLFSCVQWDDPTLLDSATKSNVPLDSLRRPQVEGPGLNIDDFNFLVYLHDW</sequence>
<evidence type="ECO:0000313" key="3">
    <source>
        <dbReference type="Proteomes" id="UP000799438"/>
    </source>
</evidence>
<reference evidence="2" key="1">
    <citation type="journal article" date="2020" name="Stud. Mycol.">
        <title>101 Dothideomycetes genomes: a test case for predicting lifestyles and emergence of pathogens.</title>
        <authorList>
            <person name="Haridas S."/>
            <person name="Albert R."/>
            <person name="Binder M."/>
            <person name="Bloem J."/>
            <person name="Labutti K."/>
            <person name="Salamov A."/>
            <person name="Andreopoulos B."/>
            <person name="Baker S."/>
            <person name="Barry K."/>
            <person name="Bills G."/>
            <person name="Bluhm B."/>
            <person name="Cannon C."/>
            <person name="Castanera R."/>
            <person name="Culley D."/>
            <person name="Daum C."/>
            <person name="Ezra D."/>
            <person name="Gonzalez J."/>
            <person name="Henrissat B."/>
            <person name="Kuo A."/>
            <person name="Liang C."/>
            <person name="Lipzen A."/>
            <person name="Lutzoni F."/>
            <person name="Magnuson J."/>
            <person name="Mondo S."/>
            <person name="Nolan M."/>
            <person name="Ohm R."/>
            <person name="Pangilinan J."/>
            <person name="Park H.-J."/>
            <person name="Ramirez L."/>
            <person name="Alfaro M."/>
            <person name="Sun H."/>
            <person name="Tritt A."/>
            <person name="Yoshinaga Y."/>
            <person name="Zwiers L.-H."/>
            <person name="Turgeon B."/>
            <person name="Goodwin S."/>
            <person name="Spatafora J."/>
            <person name="Crous P."/>
            <person name="Grigoriev I."/>
        </authorList>
    </citation>
    <scope>NUCLEOTIDE SEQUENCE</scope>
    <source>
        <strain evidence="2">CBS 121167</strain>
    </source>
</reference>
<feature type="region of interest" description="Disordered" evidence="1">
    <location>
        <begin position="370"/>
        <end position="394"/>
    </location>
</feature>
<dbReference type="Gene3D" id="1.25.40.20">
    <property type="entry name" value="Ankyrin repeat-containing domain"/>
    <property type="match status" value="1"/>
</dbReference>
<name>A0A6A6BSX3_9PEZI</name>
<keyword evidence="3" id="KW-1185">Reference proteome</keyword>